<gene>
    <name evidence="6" type="ORF">C4N9_01160</name>
</gene>
<keyword evidence="2" id="KW-0805">Transcription regulation</keyword>
<dbReference type="InterPro" id="IPR058163">
    <property type="entry name" value="LysR-type_TF_proteobact-type"/>
</dbReference>
<dbReference type="InterPro" id="IPR005119">
    <property type="entry name" value="LysR_subst-bd"/>
</dbReference>
<dbReference type="SUPFAM" id="SSF46785">
    <property type="entry name" value="Winged helix' DNA-binding domain"/>
    <property type="match status" value="1"/>
</dbReference>
<feature type="domain" description="HTH lysR-type" evidence="5">
    <location>
        <begin position="1"/>
        <end position="64"/>
    </location>
</feature>
<evidence type="ECO:0000259" key="5">
    <source>
        <dbReference type="PROSITE" id="PS50931"/>
    </source>
</evidence>
<organism evidence="6 7">
    <name type="scientific">Pararhodobacter marinus</name>
    <dbReference type="NCBI Taxonomy" id="2184063"/>
    <lineage>
        <taxon>Bacteria</taxon>
        <taxon>Pseudomonadati</taxon>
        <taxon>Pseudomonadota</taxon>
        <taxon>Alphaproteobacteria</taxon>
        <taxon>Rhodobacterales</taxon>
        <taxon>Paracoccaceae</taxon>
        <taxon>Pararhodobacter</taxon>
    </lineage>
</organism>
<dbReference type="Pfam" id="PF03466">
    <property type="entry name" value="LysR_substrate"/>
    <property type="match status" value="1"/>
</dbReference>
<dbReference type="InterPro" id="IPR000847">
    <property type="entry name" value="LysR_HTH_N"/>
</dbReference>
<comment type="similarity">
    <text evidence="1">Belongs to the LysR transcriptional regulatory family.</text>
</comment>
<comment type="caution">
    <text evidence="6">The sequence shown here is derived from an EMBL/GenBank/DDBJ whole genome shotgun (WGS) entry which is preliminary data.</text>
</comment>
<protein>
    <recommendedName>
        <fullName evidence="5">HTH lysR-type domain-containing protein</fullName>
    </recommendedName>
</protein>
<dbReference type="FunFam" id="1.10.10.10:FF:000001">
    <property type="entry name" value="LysR family transcriptional regulator"/>
    <property type="match status" value="1"/>
</dbReference>
<dbReference type="Proteomes" id="UP000244940">
    <property type="component" value="Unassembled WGS sequence"/>
</dbReference>
<evidence type="ECO:0000256" key="1">
    <source>
        <dbReference type="ARBA" id="ARBA00009437"/>
    </source>
</evidence>
<dbReference type="InterPro" id="IPR036388">
    <property type="entry name" value="WH-like_DNA-bd_sf"/>
</dbReference>
<dbReference type="EMBL" id="QEYD01000001">
    <property type="protein sequence ID" value="PWE31653.1"/>
    <property type="molecule type" value="Genomic_DNA"/>
</dbReference>
<dbReference type="PROSITE" id="PS50931">
    <property type="entry name" value="HTH_LYSR"/>
    <property type="match status" value="1"/>
</dbReference>
<keyword evidence="7" id="KW-1185">Reference proteome</keyword>
<dbReference type="Gene3D" id="3.40.190.290">
    <property type="match status" value="1"/>
</dbReference>
<name>A0A2U2CID4_9RHOB</name>
<sequence length="298" mass="32389">MPMNDLDLLRPTLAFATVVETGSFRAGADRLALSPPYVSQMVSDLEARLGRQLLYRSTRRIALTAEGEAFLPHARALAEAFAEGLETVRDAKRRLTGRLRISAPTVLASPAFARVVRTFAADHPGIALEIDMDDRVDDPVAAQVDLALRIGDPGKDPRLARKLFTTRGVVCCAPELAGKLIEPQDLAELTWLRSPATPTRLILRGPDGRDHAAEPGRQMVINNAALIRTLLQDGGSFALLPEFTVREALKTARLGIACAAWSIPEVGVHALYTERRTALTNARAFVDCLQGVLASRRT</sequence>
<keyword evidence="4" id="KW-0804">Transcription</keyword>
<dbReference type="PANTHER" id="PTHR30537">
    <property type="entry name" value="HTH-TYPE TRANSCRIPTIONAL REGULATOR"/>
    <property type="match status" value="1"/>
</dbReference>
<proteinExistence type="inferred from homology"/>
<dbReference type="PANTHER" id="PTHR30537:SF30">
    <property type="entry name" value="TRANSCRIPTIONAL REGULATOR-RELATED"/>
    <property type="match status" value="1"/>
</dbReference>
<reference evidence="6 7" key="1">
    <citation type="submission" date="2018-05" db="EMBL/GenBank/DDBJ databases">
        <title>Pararhodobacter marina sp. nov., isolated from deep-sea water of the Indian Ocean.</title>
        <authorList>
            <person name="Lai Q.Sr."/>
            <person name="Liu X."/>
            <person name="Shao Z."/>
        </authorList>
    </citation>
    <scope>NUCLEOTIDE SEQUENCE [LARGE SCALE GENOMIC DNA]</scope>
    <source>
        <strain evidence="6 7">CIC4N-9</strain>
    </source>
</reference>
<dbReference type="InterPro" id="IPR036390">
    <property type="entry name" value="WH_DNA-bd_sf"/>
</dbReference>
<dbReference type="GO" id="GO:0003700">
    <property type="term" value="F:DNA-binding transcription factor activity"/>
    <property type="evidence" value="ECO:0007669"/>
    <property type="project" value="InterPro"/>
</dbReference>
<keyword evidence="3" id="KW-0238">DNA-binding</keyword>
<dbReference type="CDD" id="cd08422">
    <property type="entry name" value="PBP2_CrgA_like"/>
    <property type="match status" value="1"/>
</dbReference>
<accession>A0A2U2CID4</accession>
<dbReference type="OrthoDB" id="9813056at2"/>
<dbReference type="GO" id="GO:0043565">
    <property type="term" value="F:sequence-specific DNA binding"/>
    <property type="evidence" value="ECO:0007669"/>
    <property type="project" value="TreeGrafter"/>
</dbReference>
<dbReference type="SUPFAM" id="SSF53850">
    <property type="entry name" value="Periplasmic binding protein-like II"/>
    <property type="match status" value="1"/>
</dbReference>
<dbReference type="Pfam" id="PF00126">
    <property type="entry name" value="HTH_1"/>
    <property type="match status" value="1"/>
</dbReference>
<evidence type="ECO:0000256" key="3">
    <source>
        <dbReference type="ARBA" id="ARBA00023125"/>
    </source>
</evidence>
<dbReference type="GO" id="GO:0006351">
    <property type="term" value="P:DNA-templated transcription"/>
    <property type="evidence" value="ECO:0007669"/>
    <property type="project" value="TreeGrafter"/>
</dbReference>
<dbReference type="Gene3D" id="1.10.10.10">
    <property type="entry name" value="Winged helix-like DNA-binding domain superfamily/Winged helix DNA-binding domain"/>
    <property type="match status" value="1"/>
</dbReference>
<evidence type="ECO:0000313" key="7">
    <source>
        <dbReference type="Proteomes" id="UP000244940"/>
    </source>
</evidence>
<dbReference type="AlphaFoldDB" id="A0A2U2CID4"/>
<evidence type="ECO:0000256" key="2">
    <source>
        <dbReference type="ARBA" id="ARBA00023015"/>
    </source>
</evidence>
<evidence type="ECO:0000256" key="4">
    <source>
        <dbReference type="ARBA" id="ARBA00023163"/>
    </source>
</evidence>
<evidence type="ECO:0000313" key="6">
    <source>
        <dbReference type="EMBL" id="PWE31653.1"/>
    </source>
</evidence>